<protein>
    <submittedName>
        <fullName evidence="1">Uncharacterized protein</fullName>
    </submittedName>
</protein>
<sequence>MTDKLVLLDAGEQALNNASAGGILIKPVSFKMGDSALYATSTQHTDIVGNYICGGQIHHVETLSARVARFVLTIDTRGLTQPTEVKETVVFFEGNVAFGRAVFAEPYILNPNEPTRLSVVLATSRADLTTINVSVGEWESVPSTAFVYQLPNPANTDFSQISLLNGKRNPDGTSSPVIAMRYGAGSFQWGFTDHLRVFNGVPSSATATTFKITSSLAWAADEQVLVHVVAGSGEGQTRRYRWNAGASEFRDPDSKPLANLAQSTIAIWKMVTTGTTAGSGGGSGNLVIPDTQEIPQDWVLTPGSDGTLVWQPPKAATRIISTLYTGPSRLDVTALNFMGGGDVARYSTGDLVAENANYIYPAVGLTTQHRSAFQLSNSELEFAENIPTNVPIDLRIFTKSPSTGTRAIWTTLEFVGDGATIEYDMGQTVESTSHIFCFVASTLQPITTYSFDQTTNKLRMISPVEAGLDIEFRVLSYVQETGYSTRIVTKTFVTQGDTFFLELPTKPQSIEQCFVSQSGAHIHQLNYTLIDGNLVFSASLEPDVEVEVMIFENIQSQGSEATGLNGIVIDGYVSHKNLVLLRHNAPNVELPIPAPKIAVGDGLNIDSSSGTAMISLDSGAFPSLRSFRKWSSEKNFDTSDAVTAMPITMVANQASLYLVTADFSCKLGPGYQSAEGTENIEFVIGIRSAVSKEPDFGRQIRGTGQAGVISNTKGGMAYANASMTQVFHLDPANSPTESIDVVAKMRVNNANTALFEVQLTVNLNIIEIPV</sequence>
<accession>A0A8S5UH39</accession>
<proteinExistence type="predicted"/>
<organism evidence="1">
    <name type="scientific">Myoviridae sp. ctshb19</name>
    <dbReference type="NCBI Taxonomy" id="2825194"/>
    <lineage>
        <taxon>Viruses</taxon>
        <taxon>Duplodnaviria</taxon>
        <taxon>Heunggongvirae</taxon>
        <taxon>Uroviricota</taxon>
        <taxon>Caudoviricetes</taxon>
    </lineage>
</organism>
<evidence type="ECO:0000313" key="1">
    <source>
        <dbReference type="EMBL" id="DAF93747.1"/>
    </source>
</evidence>
<name>A0A8S5UH39_9CAUD</name>
<reference evidence="1" key="1">
    <citation type="journal article" date="2021" name="Proc. Natl. Acad. Sci. U.S.A.">
        <title>A Catalog of Tens of Thousands of Viruses from Human Metagenomes Reveals Hidden Associations with Chronic Diseases.</title>
        <authorList>
            <person name="Tisza M.J."/>
            <person name="Buck C.B."/>
        </authorList>
    </citation>
    <scope>NUCLEOTIDE SEQUENCE</scope>
    <source>
        <strain evidence="1">Ctshb19</strain>
    </source>
</reference>
<dbReference type="EMBL" id="BK016086">
    <property type="protein sequence ID" value="DAF93747.1"/>
    <property type="molecule type" value="Genomic_DNA"/>
</dbReference>